<keyword evidence="1" id="KW-0479">Metal-binding</keyword>
<dbReference type="AlphaFoldDB" id="A0A9W9ANV1"/>
<evidence type="ECO:0000256" key="1">
    <source>
        <dbReference type="PROSITE-ProRule" id="PRU00042"/>
    </source>
</evidence>
<reference evidence="4" key="1">
    <citation type="submission" date="2022-08" db="EMBL/GenBank/DDBJ databases">
        <title>A Global Phylogenomic Analysis of the Shiitake Genus Lentinula.</title>
        <authorList>
            <consortium name="DOE Joint Genome Institute"/>
            <person name="Sierra-Patev S."/>
            <person name="Min B."/>
            <person name="Naranjo-Ortiz M."/>
            <person name="Looney B."/>
            <person name="Konkel Z."/>
            <person name="Slot J.C."/>
            <person name="Sakamoto Y."/>
            <person name="Steenwyk J.L."/>
            <person name="Rokas A."/>
            <person name="Carro J."/>
            <person name="Camarero S."/>
            <person name="Ferreira P."/>
            <person name="Molpeceres G."/>
            <person name="Ruiz-Duenas F.J."/>
            <person name="Serrano A."/>
            <person name="Henrissat B."/>
            <person name="Drula E."/>
            <person name="Hughes K.W."/>
            <person name="Mata J.L."/>
            <person name="Ishikawa N.K."/>
            <person name="Vargas-Isla R."/>
            <person name="Ushijima S."/>
            <person name="Smith C.A."/>
            <person name="Ahrendt S."/>
            <person name="Andreopoulos W."/>
            <person name="He G."/>
            <person name="Labutti K."/>
            <person name="Lipzen A."/>
            <person name="Ng V."/>
            <person name="Riley R."/>
            <person name="Sandor L."/>
            <person name="Barry K."/>
            <person name="Martinez A.T."/>
            <person name="Xiao Y."/>
            <person name="Gibbons J.G."/>
            <person name="Terashima K."/>
            <person name="Grigoriev I.V."/>
            <person name="Hibbett D.S."/>
        </authorList>
    </citation>
    <scope>NUCLEOTIDE SEQUENCE</scope>
    <source>
        <strain evidence="4">JLM2183</strain>
    </source>
</reference>
<dbReference type="SMART" id="SM00355">
    <property type="entry name" value="ZnF_C2H2"/>
    <property type="match status" value="2"/>
</dbReference>
<organism evidence="4 5">
    <name type="scientific">Lentinula aciculospora</name>
    <dbReference type="NCBI Taxonomy" id="153920"/>
    <lineage>
        <taxon>Eukaryota</taxon>
        <taxon>Fungi</taxon>
        <taxon>Dikarya</taxon>
        <taxon>Basidiomycota</taxon>
        <taxon>Agaricomycotina</taxon>
        <taxon>Agaricomycetes</taxon>
        <taxon>Agaricomycetidae</taxon>
        <taxon>Agaricales</taxon>
        <taxon>Marasmiineae</taxon>
        <taxon>Omphalotaceae</taxon>
        <taxon>Lentinula</taxon>
    </lineage>
</organism>
<sequence>MEIVEWLYSHEFQCSLQSAPCLYTALTDTVPKRTNIPGDDISVTDHCVLPNELGKEHIPVSIASEADTNHAPGMITNGITKVGSSASRTAADRRQVEMSRFFCSVPGCGAHFTAKHNYNYHHNAHFRLKNFKCEKCSTRFPSKNNLKRHERSCKGHGKDKVVHPREESIFHL</sequence>
<keyword evidence="1" id="KW-0862">Zinc</keyword>
<dbReference type="InterPro" id="IPR036236">
    <property type="entry name" value="Znf_C2H2_sf"/>
</dbReference>
<feature type="domain" description="C2H2-type" evidence="3">
    <location>
        <begin position="101"/>
        <end position="130"/>
    </location>
</feature>
<comment type="caution">
    <text evidence="4">The sequence shown here is derived from an EMBL/GenBank/DDBJ whole genome shotgun (WGS) entry which is preliminary data.</text>
</comment>
<evidence type="ECO:0000259" key="3">
    <source>
        <dbReference type="PROSITE" id="PS50157"/>
    </source>
</evidence>
<keyword evidence="5" id="KW-1185">Reference proteome</keyword>
<evidence type="ECO:0000256" key="2">
    <source>
        <dbReference type="SAM" id="MobiDB-lite"/>
    </source>
</evidence>
<name>A0A9W9ANV1_9AGAR</name>
<feature type="domain" description="C2H2-type" evidence="3">
    <location>
        <begin position="131"/>
        <end position="161"/>
    </location>
</feature>
<feature type="compositionally biased region" description="Basic and acidic residues" evidence="2">
    <location>
        <begin position="152"/>
        <end position="172"/>
    </location>
</feature>
<dbReference type="InterPro" id="IPR013087">
    <property type="entry name" value="Znf_C2H2_type"/>
</dbReference>
<dbReference type="PROSITE" id="PS00028">
    <property type="entry name" value="ZINC_FINGER_C2H2_1"/>
    <property type="match status" value="1"/>
</dbReference>
<dbReference type="Gene3D" id="3.30.160.60">
    <property type="entry name" value="Classic Zinc Finger"/>
    <property type="match status" value="1"/>
</dbReference>
<dbReference type="SUPFAM" id="SSF57667">
    <property type="entry name" value="beta-beta-alpha zinc fingers"/>
    <property type="match status" value="1"/>
</dbReference>
<evidence type="ECO:0000313" key="4">
    <source>
        <dbReference type="EMBL" id="KAJ4485877.1"/>
    </source>
</evidence>
<feature type="region of interest" description="Disordered" evidence="2">
    <location>
        <begin position="148"/>
        <end position="172"/>
    </location>
</feature>
<proteinExistence type="predicted"/>
<dbReference type="OrthoDB" id="3437960at2759"/>
<keyword evidence="1" id="KW-0863">Zinc-finger</keyword>
<gene>
    <name evidence="4" type="ORF">J3R30DRAFT_3442649</name>
</gene>
<dbReference type="PROSITE" id="PS50157">
    <property type="entry name" value="ZINC_FINGER_C2H2_2"/>
    <property type="match status" value="2"/>
</dbReference>
<dbReference type="Proteomes" id="UP001150266">
    <property type="component" value="Unassembled WGS sequence"/>
</dbReference>
<dbReference type="GO" id="GO:0008270">
    <property type="term" value="F:zinc ion binding"/>
    <property type="evidence" value="ECO:0007669"/>
    <property type="project" value="UniProtKB-KW"/>
</dbReference>
<accession>A0A9W9ANV1</accession>
<evidence type="ECO:0000313" key="5">
    <source>
        <dbReference type="Proteomes" id="UP001150266"/>
    </source>
</evidence>
<protein>
    <recommendedName>
        <fullName evidence="3">C2H2-type domain-containing protein</fullName>
    </recommendedName>
</protein>
<dbReference type="EMBL" id="JAOTPV010000003">
    <property type="protein sequence ID" value="KAJ4485877.1"/>
    <property type="molecule type" value="Genomic_DNA"/>
</dbReference>